<evidence type="ECO:0000313" key="6">
    <source>
        <dbReference type="EMBL" id="MCP8940502.1"/>
    </source>
</evidence>
<evidence type="ECO:0000256" key="1">
    <source>
        <dbReference type="ARBA" id="ARBA00023015"/>
    </source>
</evidence>
<keyword evidence="1" id="KW-0805">Transcription regulation</keyword>
<dbReference type="SUPFAM" id="SSF46689">
    <property type="entry name" value="Homeodomain-like"/>
    <property type="match status" value="1"/>
</dbReference>
<sequence>MPSSPPFAAAPLSQDERILAIAADHVRRHGIGRTTVVSVAREAGMTHANVYRYFPSKAALADAVTADWLRPLESELAQIADAPDPADDKLERMLLALAGSRRDRLETDPNLFDLFIAAHEANQPAVRKHRQRVRTLIERAVEEGIAAELFQVRRLERGVALVLDATFRFIHPPAVRLDRELPRRVVDERLAATVKLVLRGLKGGIV</sequence>
<organism evidence="6 7">
    <name type="scientific">Alsobacter ponti</name>
    <dbReference type="NCBI Taxonomy" id="2962936"/>
    <lineage>
        <taxon>Bacteria</taxon>
        <taxon>Pseudomonadati</taxon>
        <taxon>Pseudomonadota</taxon>
        <taxon>Alphaproteobacteria</taxon>
        <taxon>Hyphomicrobiales</taxon>
        <taxon>Alsobacteraceae</taxon>
        <taxon>Alsobacter</taxon>
    </lineage>
</organism>
<keyword evidence="3" id="KW-0804">Transcription</keyword>
<dbReference type="InterPro" id="IPR041478">
    <property type="entry name" value="TetR_C_27"/>
</dbReference>
<dbReference type="PANTHER" id="PTHR30055">
    <property type="entry name" value="HTH-TYPE TRANSCRIPTIONAL REGULATOR RUTR"/>
    <property type="match status" value="1"/>
</dbReference>
<dbReference type="Pfam" id="PF00440">
    <property type="entry name" value="TetR_N"/>
    <property type="match status" value="1"/>
</dbReference>
<dbReference type="Pfam" id="PF17935">
    <property type="entry name" value="TetR_C_27"/>
    <property type="match status" value="1"/>
</dbReference>
<dbReference type="PRINTS" id="PR00455">
    <property type="entry name" value="HTHTETR"/>
</dbReference>
<proteinExistence type="predicted"/>
<dbReference type="Proteomes" id="UP001205890">
    <property type="component" value="Unassembled WGS sequence"/>
</dbReference>
<keyword evidence="7" id="KW-1185">Reference proteome</keyword>
<protein>
    <submittedName>
        <fullName evidence="6">TetR family transcriptional regulator</fullName>
    </submittedName>
</protein>
<dbReference type="EMBL" id="JANCLU010000022">
    <property type="protein sequence ID" value="MCP8940502.1"/>
    <property type="molecule type" value="Genomic_DNA"/>
</dbReference>
<accession>A0ABT1LG73</accession>
<evidence type="ECO:0000313" key="7">
    <source>
        <dbReference type="Proteomes" id="UP001205890"/>
    </source>
</evidence>
<feature type="DNA-binding region" description="H-T-H motif" evidence="4">
    <location>
        <begin position="35"/>
        <end position="54"/>
    </location>
</feature>
<evidence type="ECO:0000256" key="3">
    <source>
        <dbReference type="ARBA" id="ARBA00023163"/>
    </source>
</evidence>
<comment type="caution">
    <text evidence="6">The sequence shown here is derived from an EMBL/GenBank/DDBJ whole genome shotgun (WGS) entry which is preliminary data.</text>
</comment>
<dbReference type="PANTHER" id="PTHR30055:SF151">
    <property type="entry name" value="TRANSCRIPTIONAL REGULATORY PROTEIN"/>
    <property type="match status" value="1"/>
</dbReference>
<gene>
    <name evidence="6" type="ORF">NK718_18405</name>
</gene>
<dbReference type="Gene3D" id="1.10.357.10">
    <property type="entry name" value="Tetracycline Repressor, domain 2"/>
    <property type="match status" value="1"/>
</dbReference>
<evidence type="ECO:0000256" key="4">
    <source>
        <dbReference type="PROSITE-ProRule" id="PRU00335"/>
    </source>
</evidence>
<dbReference type="InterPro" id="IPR001647">
    <property type="entry name" value="HTH_TetR"/>
</dbReference>
<evidence type="ECO:0000256" key="2">
    <source>
        <dbReference type="ARBA" id="ARBA00023125"/>
    </source>
</evidence>
<dbReference type="RefSeq" id="WP_254745306.1">
    <property type="nucleotide sequence ID" value="NZ_JANCLU010000022.1"/>
</dbReference>
<name>A0ABT1LG73_9HYPH</name>
<dbReference type="PROSITE" id="PS50977">
    <property type="entry name" value="HTH_TETR_2"/>
    <property type="match status" value="1"/>
</dbReference>
<feature type="domain" description="HTH tetR-type" evidence="5">
    <location>
        <begin position="12"/>
        <end position="72"/>
    </location>
</feature>
<dbReference type="InterPro" id="IPR009057">
    <property type="entry name" value="Homeodomain-like_sf"/>
</dbReference>
<dbReference type="InterPro" id="IPR050109">
    <property type="entry name" value="HTH-type_TetR-like_transc_reg"/>
</dbReference>
<evidence type="ECO:0000259" key="5">
    <source>
        <dbReference type="PROSITE" id="PS50977"/>
    </source>
</evidence>
<reference evidence="6 7" key="1">
    <citation type="submission" date="2022-07" db="EMBL/GenBank/DDBJ databases">
        <authorList>
            <person name="Li W.-J."/>
            <person name="Deng Q.-Q."/>
        </authorList>
    </citation>
    <scope>NUCLEOTIDE SEQUENCE [LARGE SCALE GENOMIC DNA]</scope>
    <source>
        <strain evidence="6 7">SYSU M60028</strain>
    </source>
</reference>
<keyword evidence="2 4" id="KW-0238">DNA-binding</keyword>